<keyword evidence="2" id="KW-0963">Cytoplasm</keyword>
<feature type="region of interest" description="Disordered" evidence="8">
    <location>
        <begin position="1"/>
        <end position="20"/>
    </location>
</feature>
<evidence type="ECO:0000256" key="3">
    <source>
        <dbReference type="ARBA" id="ARBA00022574"/>
    </source>
</evidence>
<dbReference type="KEGG" id="fas:105271032"/>
<dbReference type="InterPro" id="IPR036322">
    <property type="entry name" value="WD40_repeat_dom_sf"/>
</dbReference>
<dbReference type="Proteomes" id="UP000694866">
    <property type="component" value="Unplaced"/>
</dbReference>
<keyword evidence="10" id="KW-1185">Reference proteome</keyword>
<reference evidence="9" key="1">
    <citation type="submission" date="2015-01" db="EMBL/GenBank/DDBJ databases">
        <title>Transcriptome Assembly of Fopius arisanus.</title>
        <authorList>
            <person name="Geib S."/>
        </authorList>
    </citation>
    <scope>NUCLEOTIDE SEQUENCE</scope>
</reference>
<gene>
    <name evidence="9" type="primary">AAMP</name>
    <name evidence="11" type="synonym">LOC105271032</name>
    <name evidence="9" type="ORF">g.44501</name>
</gene>
<dbReference type="InterPro" id="IPR019775">
    <property type="entry name" value="WD40_repeat_CS"/>
</dbReference>
<evidence type="ECO:0000256" key="5">
    <source>
        <dbReference type="ARBA" id="ARBA00059273"/>
    </source>
</evidence>
<dbReference type="PROSITE" id="PS00678">
    <property type="entry name" value="WD_REPEATS_1"/>
    <property type="match status" value="1"/>
</dbReference>
<evidence type="ECO:0000256" key="2">
    <source>
        <dbReference type="ARBA" id="ARBA00022490"/>
    </source>
</evidence>
<dbReference type="RefSeq" id="XP_011310639.1">
    <property type="nucleotide sequence ID" value="XM_011312337.1"/>
</dbReference>
<name>A0A0C9QES6_9HYME</name>
<proteinExistence type="predicted"/>
<organism evidence="9">
    <name type="scientific">Fopius arisanus</name>
    <dbReference type="NCBI Taxonomy" id="64838"/>
    <lineage>
        <taxon>Eukaryota</taxon>
        <taxon>Metazoa</taxon>
        <taxon>Ecdysozoa</taxon>
        <taxon>Arthropoda</taxon>
        <taxon>Hexapoda</taxon>
        <taxon>Insecta</taxon>
        <taxon>Pterygota</taxon>
        <taxon>Neoptera</taxon>
        <taxon>Endopterygota</taxon>
        <taxon>Hymenoptera</taxon>
        <taxon>Apocrita</taxon>
        <taxon>Ichneumonoidea</taxon>
        <taxon>Braconidae</taxon>
        <taxon>Opiinae</taxon>
        <taxon>Fopius</taxon>
    </lineage>
</organism>
<evidence type="ECO:0000313" key="9">
    <source>
        <dbReference type="EMBL" id="JAG71546.1"/>
    </source>
</evidence>
<comment type="function">
    <text evidence="5">Plays a role in angiogenesis and cell migration. In smooth muscle cell migration, may act through the RhoA pathway.</text>
</comment>
<dbReference type="FunFam" id="2.130.10.10:FF:000074">
    <property type="entry name" value="Angio-associated migratory cell protein-like protein"/>
    <property type="match status" value="1"/>
</dbReference>
<protein>
    <recommendedName>
        <fullName evidence="6">Angio-associated migratory cell protein</fullName>
    </recommendedName>
</protein>
<dbReference type="InterPro" id="IPR015943">
    <property type="entry name" value="WD40/YVTN_repeat-like_dom_sf"/>
</dbReference>
<feature type="repeat" description="WD" evidence="7">
    <location>
        <begin position="97"/>
        <end position="138"/>
    </location>
</feature>
<feature type="repeat" description="WD" evidence="7">
    <location>
        <begin position="55"/>
        <end position="96"/>
    </location>
</feature>
<keyword evidence="4" id="KW-0677">Repeat</keyword>
<sequence>MHSTETPPMSPGLEDDLDEEDMVYVGDVDEVIDSLENDGPMEDEDPEVDDAITVFSSHHKSVFCGSLTRDGKLAATGGEDDMAYVWDTSSGEVIHECIGHKDSIIFAEFNKDDSYLATADMSGGIQVWRMNDKTVVWDFEIGDAAWVRWHKQANVLFAGSVAGEIYMWRIPTGECKIFQGNGQKTETAEVCADGQRLVAGYEDGAIRVMDLKEGTIHTTILPNIAHSAPITDLDCQFDSKLIVSAATDGKTVLSTVATGKVVSVLQHLQENKQGSTEEGTSEESKAEDWIEAVAFCKNPELHLVATGTLSGEIYIWDVSRQVVRHKITQEGGVSKLVWKGTSPILFSAGLDGVLRCFDARTAELVKSFCGHSQDILDVFISRDGSKILTTSDDSTARIFDVSGY</sequence>
<dbReference type="PANTHER" id="PTHR19857">
    <property type="entry name" value="MITOCHONDRIAL DIVISION PROTEIN 1-RELATED"/>
    <property type="match status" value="1"/>
</dbReference>
<accession>A0A0C9QES6</accession>
<comment type="subcellular location">
    <subcellularLocation>
        <location evidence="1">Cytoplasm</location>
    </subcellularLocation>
</comment>
<dbReference type="OrthoDB" id="10261640at2759"/>
<dbReference type="Pfam" id="PF00400">
    <property type="entry name" value="WD40"/>
    <property type="match status" value="4"/>
</dbReference>
<dbReference type="InterPro" id="IPR001680">
    <property type="entry name" value="WD40_rpt"/>
</dbReference>
<evidence type="ECO:0000313" key="11">
    <source>
        <dbReference type="RefSeq" id="XP_011310639.1"/>
    </source>
</evidence>
<dbReference type="AlphaFoldDB" id="A0A0C9QES6"/>
<keyword evidence="3 7" id="KW-0853">WD repeat</keyword>
<reference evidence="11" key="2">
    <citation type="submission" date="2025-04" db="UniProtKB">
        <authorList>
            <consortium name="RefSeq"/>
        </authorList>
    </citation>
    <scope>IDENTIFICATION</scope>
    <source>
        <strain evidence="11">USDA-PBARC FA_bdor</strain>
        <tissue evidence="11">Whole organism</tissue>
    </source>
</reference>
<evidence type="ECO:0000256" key="1">
    <source>
        <dbReference type="ARBA" id="ARBA00004496"/>
    </source>
</evidence>
<dbReference type="PROSITE" id="PS50082">
    <property type="entry name" value="WD_REPEATS_2"/>
    <property type="match status" value="3"/>
</dbReference>
<accession>A0A9R1THI7</accession>
<evidence type="ECO:0000256" key="6">
    <source>
        <dbReference type="ARBA" id="ARBA00072425"/>
    </source>
</evidence>
<dbReference type="SMART" id="SM00320">
    <property type="entry name" value="WD40"/>
    <property type="match status" value="8"/>
</dbReference>
<dbReference type="InterPro" id="IPR051179">
    <property type="entry name" value="WD_repeat_multifunction"/>
</dbReference>
<dbReference type="GO" id="GO:0005737">
    <property type="term" value="C:cytoplasm"/>
    <property type="evidence" value="ECO:0007669"/>
    <property type="project" value="UniProtKB-SubCell"/>
</dbReference>
<evidence type="ECO:0000256" key="4">
    <source>
        <dbReference type="ARBA" id="ARBA00022737"/>
    </source>
</evidence>
<dbReference type="Gene3D" id="2.130.10.10">
    <property type="entry name" value="YVTN repeat-like/Quinoprotein amine dehydrogenase"/>
    <property type="match status" value="1"/>
</dbReference>
<dbReference type="PANTHER" id="PTHR19857:SF8">
    <property type="entry name" value="ANGIO-ASSOCIATED MIGRATORY CELL PROTEIN"/>
    <property type="match status" value="1"/>
</dbReference>
<dbReference type="PROSITE" id="PS50294">
    <property type="entry name" value="WD_REPEATS_REGION"/>
    <property type="match status" value="2"/>
</dbReference>
<feature type="repeat" description="WD" evidence="7">
    <location>
        <begin position="368"/>
        <end position="404"/>
    </location>
</feature>
<dbReference type="SUPFAM" id="SSF50978">
    <property type="entry name" value="WD40 repeat-like"/>
    <property type="match status" value="1"/>
</dbReference>
<evidence type="ECO:0000256" key="7">
    <source>
        <dbReference type="PROSITE-ProRule" id="PRU00221"/>
    </source>
</evidence>
<dbReference type="GeneID" id="105271032"/>
<dbReference type="EMBL" id="GBYB01001779">
    <property type="protein sequence ID" value="JAG71546.1"/>
    <property type="molecule type" value="Transcribed_RNA"/>
</dbReference>
<evidence type="ECO:0000313" key="10">
    <source>
        <dbReference type="Proteomes" id="UP000694866"/>
    </source>
</evidence>
<evidence type="ECO:0000256" key="8">
    <source>
        <dbReference type="SAM" id="MobiDB-lite"/>
    </source>
</evidence>